<protein>
    <submittedName>
        <fullName evidence="6">Uncharacterized protein</fullName>
    </submittedName>
</protein>
<evidence type="ECO:0000313" key="7">
    <source>
        <dbReference type="Proteomes" id="UP000178248"/>
    </source>
</evidence>
<dbReference type="PANTHER" id="PTHR43424">
    <property type="entry name" value="LOCUS PUTATIVE PROTEIN 1-RELATED"/>
    <property type="match status" value="1"/>
</dbReference>
<reference evidence="6 7" key="1">
    <citation type="journal article" date="2016" name="Nat. Commun.">
        <title>Thousands of microbial genomes shed light on interconnected biogeochemical processes in an aquifer system.</title>
        <authorList>
            <person name="Anantharaman K."/>
            <person name="Brown C.T."/>
            <person name="Hug L.A."/>
            <person name="Sharon I."/>
            <person name="Castelle C.J."/>
            <person name="Probst A.J."/>
            <person name="Thomas B.C."/>
            <person name="Singh A."/>
            <person name="Wilkins M.J."/>
            <person name="Karaoz U."/>
            <person name="Brodie E.L."/>
            <person name="Williams K.H."/>
            <person name="Hubbard S.S."/>
            <person name="Banfield J.F."/>
        </authorList>
    </citation>
    <scope>NUCLEOTIDE SEQUENCE [LARGE SCALE GENOMIC DNA]</scope>
</reference>
<comment type="caution">
    <text evidence="6">The sequence shown here is derived from an EMBL/GenBank/DDBJ whole genome shotgun (WGS) entry which is preliminary data.</text>
</comment>
<feature type="transmembrane region" description="Helical" evidence="5">
    <location>
        <begin position="326"/>
        <end position="350"/>
    </location>
</feature>
<feature type="transmembrane region" description="Helical" evidence="5">
    <location>
        <begin position="417"/>
        <end position="438"/>
    </location>
</feature>
<evidence type="ECO:0000256" key="1">
    <source>
        <dbReference type="ARBA" id="ARBA00004141"/>
    </source>
</evidence>
<name>A0A1G2BMS4_9BACT</name>
<feature type="transmembrane region" description="Helical" evidence="5">
    <location>
        <begin position="116"/>
        <end position="136"/>
    </location>
</feature>
<dbReference type="AlphaFoldDB" id="A0A1G2BMS4"/>
<accession>A0A1G2BMS4</accession>
<dbReference type="CDD" id="cd13128">
    <property type="entry name" value="MATE_Wzx_like"/>
    <property type="match status" value="1"/>
</dbReference>
<dbReference type="InterPro" id="IPR002797">
    <property type="entry name" value="Polysacc_synth"/>
</dbReference>
<dbReference type="STRING" id="1798551.A3B30_03055"/>
<evidence type="ECO:0000256" key="2">
    <source>
        <dbReference type="ARBA" id="ARBA00022692"/>
    </source>
</evidence>
<feature type="transmembrane region" description="Helical" evidence="5">
    <location>
        <begin position="172"/>
        <end position="193"/>
    </location>
</feature>
<feature type="transmembrane region" description="Helical" evidence="5">
    <location>
        <begin position="444"/>
        <end position="465"/>
    </location>
</feature>
<comment type="subcellular location">
    <subcellularLocation>
        <location evidence="1">Membrane</location>
        <topology evidence="1">Multi-pass membrane protein</topology>
    </subcellularLocation>
</comment>
<feature type="transmembrane region" description="Helical" evidence="5">
    <location>
        <begin position="143"/>
        <end position="166"/>
    </location>
</feature>
<gene>
    <name evidence="6" type="ORF">A3B30_03055</name>
</gene>
<evidence type="ECO:0000313" key="6">
    <source>
        <dbReference type="EMBL" id="OGY90431.1"/>
    </source>
</evidence>
<dbReference type="EMBL" id="MHKM01000047">
    <property type="protein sequence ID" value="OGY90431.1"/>
    <property type="molecule type" value="Genomic_DNA"/>
</dbReference>
<keyword evidence="4 5" id="KW-0472">Membrane</keyword>
<evidence type="ECO:0000256" key="5">
    <source>
        <dbReference type="SAM" id="Phobius"/>
    </source>
</evidence>
<evidence type="ECO:0000256" key="3">
    <source>
        <dbReference type="ARBA" id="ARBA00022989"/>
    </source>
</evidence>
<keyword evidence="2 5" id="KW-0812">Transmembrane</keyword>
<dbReference type="Pfam" id="PF01943">
    <property type="entry name" value="Polysacc_synt"/>
    <property type="match status" value="1"/>
</dbReference>
<evidence type="ECO:0000256" key="4">
    <source>
        <dbReference type="ARBA" id="ARBA00023136"/>
    </source>
</evidence>
<feature type="transmembrane region" description="Helical" evidence="5">
    <location>
        <begin position="362"/>
        <end position="379"/>
    </location>
</feature>
<keyword evidence="3 5" id="KW-1133">Transmembrane helix</keyword>
<feature type="transmembrane region" description="Helical" evidence="5">
    <location>
        <begin position="296"/>
        <end position="320"/>
    </location>
</feature>
<feature type="transmembrane region" description="Helical" evidence="5">
    <location>
        <begin position="80"/>
        <end position="104"/>
    </location>
</feature>
<feature type="transmembrane region" description="Helical" evidence="5">
    <location>
        <begin position="12"/>
        <end position="33"/>
    </location>
</feature>
<sequence length="479" mass="52969">MTLTGSTIARNTLFYSAALTVQKLLSFFYFSFLARSLGSVTTGKYFFALSVGGIVAGIIDVGLTPVLVRETAKDTQQASRLVSTIITFKLILVSMLTVLAVLFVHRLFPDPVTRQLVVAALIIAVFDSFAMTFFATIRAHQNLLYESISAILFYCIVIALGTYAIIQRYDVRVIILALLAASFWNMLFGYLMLTKKIGTRVRVFWESVSAKSIAYAAIPFAIAAAFIKVYAYLDTVMLKYFVGDAAVGIYSVPYKITFAFQFIPMALVAALYPAFSYYWKHNAEELGRSFAKSFRYLLIVSLPIAGGLFAVAPALIPFVYSDAYTYSIAPLMILLVSLPFLFINFPIGSLLNACNRQTRQTIHLGVTMLCNAALNYVLIPRYGVIGAAVASTVSTIFIFFLGMFVVAKLVRVEWSSVLRFSAGAIAVTLAMVASVFFFSTIMPWFLAVVPAAIVYIAGLYILRVVTKHDAIEFVRLFKR</sequence>
<feature type="transmembrane region" description="Helical" evidence="5">
    <location>
        <begin position="385"/>
        <end position="410"/>
    </location>
</feature>
<feature type="transmembrane region" description="Helical" evidence="5">
    <location>
        <begin position="45"/>
        <end position="68"/>
    </location>
</feature>
<dbReference type="Proteomes" id="UP000178248">
    <property type="component" value="Unassembled WGS sequence"/>
</dbReference>
<organism evidence="6 7">
    <name type="scientific">Candidatus Komeilibacteria bacterium RIFCSPLOWO2_01_FULL_52_15</name>
    <dbReference type="NCBI Taxonomy" id="1798551"/>
    <lineage>
        <taxon>Bacteria</taxon>
        <taxon>Candidatus Komeiliibacteriota</taxon>
    </lineage>
</organism>
<dbReference type="InterPro" id="IPR052556">
    <property type="entry name" value="PolySynth_Transporter"/>
</dbReference>
<feature type="transmembrane region" description="Helical" evidence="5">
    <location>
        <begin position="213"/>
        <end position="233"/>
    </location>
</feature>
<dbReference type="GO" id="GO:0016020">
    <property type="term" value="C:membrane"/>
    <property type="evidence" value="ECO:0007669"/>
    <property type="project" value="UniProtKB-SubCell"/>
</dbReference>
<dbReference type="PANTHER" id="PTHR43424:SF1">
    <property type="entry name" value="LOCUS PUTATIVE PROTEIN 1-RELATED"/>
    <property type="match status" value="1"/>
</dbReference>
<feature type="transmembrane region" description="Helical" evidence="5">
    <location>
        <begin position="253"/>
        <end position="275"/>
    </location>
</feature>
<proteinExistence type="predicted"/>